<name>A0ACC2SSA3_9FUNG</name>
<dbReference type="EMBL" id="QTSX02004365">
    <property type="protein sequence ID" value="KAJ9065258.1"/>
    <property type="molecule type" value="Genomic_DNA"/>
</dbReference>
<accession>A0ACC2SSA3</accession>
<dbReference type="Proteomes" id="UP001165960">
    <property type="component" value="Unassembled WGS sequence"/>
</dbReference>
<gene>
    <name evidence="1" type="ORF">DSO57_1021579</name>
</gene>
<proteinExistence type="predicted"/>
<evidence type="ECO:0000313" key="2">
    <source>
        <dbReference type="Proteomes" id="UP001165960"/>
    </source>
</evidence>
<sequence>MFPKIVNFPLETQGQEQDLNSEPDHLQAASPEDQRASCPYFSGIKSPQAEAEPNYQNENTRKNLRATAPKEGPHNLPNGGREIPTVNFMRNKSMQVANQDPLPEENTGLKPSPMTMAQEQKGQVNLPEISTNEWASSSSAILLLLDLGALGT</sequence>
<keyword evidence="2" id="KW-1185">Reference proteome</keyword>
<protein>
    <submittedName>
        <fullName evidence="1">Uncharacterized protein</fullName>
    </submittedName>
</protein>
<organism evidence="1 2">
    <name type="scientific">Entomophthora muscae</name>
    <dbReference type="NCBI Taxonomy" id="34485"/>
    <lineage>
        <taxon>Eukaryota</taxon>
        <taxon>Fungi</taxon>
        <taxon>Fungi incertae sedis</taxon>
        <taxon>Zoopagomycota</taxon>
        <taxon>Entomophthoromycotina</taxon>
        <taxon>Entomophthoromycetes</taxon>
        <taxon>Entomophthorales</taxon>
        <taxon>Entomophthoraceae</taxon>
        <taxon>Entomophthora</taxon>
    </lineage>
</organism>
<comment type="caution">
    <text evidence="1">The sequence shown here is derived from an EMBL/GenBank/DDBJ whole genome shotgun (WGS) entry which is preliminary data.</text>
</comment>
<evidence type="ECO:0000313" key="1">
    <source>
        <dbReference type="EMBL" id="KAJ9065258.1"/>
    </source>
</evidence>
<reference evidence="1" key="1">
    <citation type="submission" date="2022-04" db="EMBL/GenBank/DDBJ databases">
        <title>Genome of the entomopathogenic fungus Entomophthora muscae.</title>
        <authorList>
            <person name="Elya C."/>
            <person name="Lovett B.R."/>
            <person name="Lee E."/>
            <person name="Macias A.M."/>
            <person name="Hajek A.E."/>
            <person name="De Bivort B.L."/>
            <person name="Kasson M.T."/>
            <person name="De Fine Licht H.H."/>
            <person name="Stajich J.E."/>
        </authorList>
    </citation>
    <scope>NUCLEOTIDE SEQUENCE</scope>
    <source>
        <strain evidence="1">Berkeley</strain>
    </source>
</reference>